<dbReference type="PROSITE" id="PS50893">
    <property type="entry name" value="ABC_TRANSPORTER_2"/>
    <property type="match status" value="1"/>
</dbReference>
<dbReference type="KEGG" id="tac:Ta1050"/>
<reference evidence="10 11" key="1">
    <citation type="journal article" date="2000" name="Nature">
        <title>The genome sequence of the thermoacidophilic scavenger Thermoplasma acidophilum.</title>
        <authorList>
            <person name="Ruepp A."/>
            <person name="Graml W."/>
            <person name="Santos-Martinez M.L."/>
            <person name="Koretke K.K."/>
            <person name="Volker C."/>
            <person name="Mewes H.W."/>
            <person name="Frishman D."/>
            <person name="Stocker S."/>
            <person name="Lupas A.N."/>
            <person name="Baumeister W."/>
        </authorList>
    </citation>
    <scope>NUCLEOTIDE SEQUENCE [LARGE SCALE GENOMIC DNA]</scope>
    <source>
        <strain evidence="11">ATCC 25905 / DSM 1728 / JCM 9062 / NBRC 15155 / AMRC-C165</strain>
    </source>
</reference>
<dbReference type="PANTHER" id="PTHR42781:SF4">
    <property type="entry name" value="SPERMIDINE_PUTRESCINE IMPORT ATP-BINDING PROTEIN POTA"/>
    <property type="match status" value="1"/>
</dbReference>
<dbReference type="EMBL" id="AL445066">
    <property type="protein sequence ID" value="CAC12178.1"/>
    <property type="molecule type" value="Genomic_DNA"/>
</dbReference>
<evidence type="ECO:0000256" key="8">
    <source>
        <dbReference type="ARBA" id="ARBA00047936"/>
    </source>
</evidence>
<dbReference type="GO" id="GO:1901238">
    <property type="term" value="F:ABC-type tungstate transporter activity"/>
    <property type="evidence" value="ECO:0007669"/>
    <property type="project" value="UniProtKB-EC"/>
</dbReference>
<proteinExistence type="inferred from homology"/>
<dbReference type="InterPro" id="IPR050093">
    <property type="entry name" value="ABC_SmlMolc_Importer"/>
</dbReference>
<dbReference type="AlphaFoldDB" id="Q9HJC0"/>
<dbReference type="Pfam" id="PF00005">
    <property type="entry name" value="ABC_tran"/>
    <property type="match status" value="1"/>
</dbReference>
<evidence type="ECO:0000256" key="3">
    <source>
        <dbReference type="ARBA" id="ARBA00022840"/>
    </source>
</evidence>
<dbReference type="PaxDb" id="273075-Ta1050"/>
<sequence length="301" mass="34621">MIEINNLHARLGKFDLSIDHYETTGRRNFIMGENGAGKSSFLKAIAGIIDSTGEIIINGDHVEDLPPWKRRIAYIPQNLLLFPQYNVKGNLAISIRYGHGDYDIYREVVEMMHLGNLLEKNVWEISGGQQQRVAVARAVISKPRLLLMDEPFSMQDERSRMSLIMNVTDILDRYGIDFIYVTHNYRDLDLGFDMLSIMYGGRIIESVTSVDDLHYYEGISLMDFRNIVRIDGRYYRLNETAIVPSDSGYPAKCTRSGDRYLCSVRIEDESFFIISREASRFFKFDLTAAREITIAGERKNE</sequence>
<organism evidence="10 11">
    <name type="scientific">Thermoplasma acidophilum (strain ATCC 25905 / DSM 1728 / JCM 9062 / NBRC 15155 / AMRC-C165)</name>
    <dbReference type="NCBI Taxonomy" id="273075"/>
    <lineage>
        <taxon>Archaea</taxon>
        <taxon>Methanobacteriati</taxon>
        <taxon>Thermoplasmatota</taxon>
        <taxon>Thermoplasmata</taxon>
        <taxon>Thermoplasmatales</taxon>
        <taxon>Thermoplasmataceae</taxon>
        <taxon>Thermoplasma</taxon>
    </lineage>
</organism>
<keyword evidence="11" id="KW-1185">Reference proteome</keyword>
<dbReference type="OrthoDB" id="18368at2157"/>
<dbReference type="PANTHER" id="PTHR42781">
    <property type="entry name" value="SPERMIDINE/PUTRESCINE IMPORT ATP-BINDING PROTEIN POTA"/>
    <property type="match status" value="1"/>
</dbReference>
<gene>
    <name evidence="10" type="ordered locus">Ta1050</name>
</gene>
<name>Q9HJC0_THEAC</name>
<evidence type="ECO:0000259" key="9">
    <source>
        <dbReference type="PROSITE" id="PS50893"/>
    </source>
</evidence>
<dbReference type="STRING" id="273075.gene:9572270"/>
<dbReference type="EnsemblBacteria" id="CAC12178">
    <property type="protein sequence ID" value="CAC12178"/>
    <property type="gene ID" value="CAC12178"/>
</dbReference>
<feature type="domain" description="ABC transporter" evidence="9">
    <location>
        <begin position="2"/>
        <end position="225"/>
    </location>
</feature>
<comment type="catalytic activity">
    <reaction evidence="8">
        <text>tungstate(in) + ATP + H2O = tungstate(out) + ADP + phosphate + H(+)</text>
        <dbReference type="Rhea" id="RHEA:35027"/>
        <dbReference type="ChEBI" id="CHEBI:15377"/>
        <dbReference type="ChEBI" id="CHEBI:15378"/>
        <dbReference type="ChEBI" id="CHEBI:30616"/>
        <dbReference type="ChEBI" id="CHEBI:43474"/>
        <dbReference type="ChEBI" id="CHEBI:46502"/>
        <dbReference type="ChEBI" id="CHEBI:456216"/>
        <dbReference type="EC" id="7.3.2.6"/>
    </reaction>
</comment>
<dbReference type="GO" id="GO:0016887">
    <property type="term" value="F:ATP hydrolysis activity"/>
    <property type="evidence" value="ECO:0007669"/>
    <property type="project" value="InterPro"/>
</dbReference>
<dbReference type="SUPFAM" id="SSF52540">
    <property type="entry name" value="P-loop containing nucleoside triphosphate hydrolases"/>
    <property type="match status" value="1"/>
</dbReference>
<protein>
    <recommendedName>
        <fullName evidence="7">Molybdate/tungstate import ATP-binding protein WtpC</fullName>
        <ecNumber evidence="6">7.3.2.6</ecNumber>
    </recommendedName>
</protein>
<dbReference type="HOGENOM" id="CLU_000604_1_22_2"/>
<evidence type="ECO:0000256" key="5">
    <source>
        <dbReference type="ARBA" id="ARBA00038781"/>
    </source>
</evidence>
<evidence type="ECO:0000313" key="11">
    <source>
        <dbReference type="Proteomes" id="UP000001024"/>
    </source>
</evidence>
<dbReference type="Gene3D" id="3.40.50.300">
    <property type="entry name" value="P-loop containing nucleotide triphosphate hydrolases"/>
    <property type="match status" value="1"/>
</dbReference>
<dbReference type="InParanoid" id="Q9HJC0"/>
<evidence type="ECO:0000256" key="4">
    <source>
        <dbReference type="ARBA" id="ARBA00038307"/>
    </source>
</evidence>
<evidence type="ECO:0000256" key="7">
    <source>
        <dbReference type="ARBA" id="ARBA00041133"/>
    </source>
</evidence>
<dbReference type="RefSeq" id="WP_010901461.1">
    <property type="nucleotide sequence ID" value="NC_002578.1"/>
</dbReference>
<accession>Q9HJC0</accession>
<dbReference type="InterPro" id="IPR017871">
    <property type="entry name" value="ABC_transporter-like_CS"/>
</dbReference>
<comment type="similarity">
    <text evidence="4">Belongs to the ABC transporter superfamily. Sulfate/tungstate importer (TC 3.A.1.6) family.</text>
</comment>
<dbReference type="InterPro" id="IPR003439">
    <property type="entry name" value="ABC_transporter-like_ATP-bd"/>
</dbReference>
<evidence type="ECO:0000313" key="10">
    <source>
        <dbReference type="EMBL" id="CAC12178.1"/>
    </source>
</evidence>
<dbReference type="Proteomes" id="UP000001024">
    <property type="component" value="Chromosome"/>
</dbReference>
<dbReference type="SMART" id="SM00382">
    <property type="entry name" value="AAA"/>
    <property type="match status" value="1"/>
</dbReference>
<dbReference type="InterPro" id="IPR027417">
    <property type="entry name" value="P-loop_NTPase"/>
</dbReference>
<evidence type="ECO:0000256" key="2">
    <source>
        <dbReference type="ARBA" id="ARBA00022741"/>
    </source>
</evidence>
<keyword evidence="2" id="KW-0547">Nucleotide-binding</keyword>
<dbReference type="eggNOG" id="arCOG00175">
    <property type="taxonomic scope" value="Archaea"/>
</dbReference>
<dbReference type="PROSITE" id="PS00211">
    <property type="entry name" value="ABC_TRANSPORTER_1"/>
    <property type="match status" value="1"/>
</dbReference>
<comment type="subunit">
    <text evidence="5">The complex is composed of two ATP-binding proteins (WtpC), two transmembrane proteins (WtpB) and a solute-binding protein (WtpA).</text>
</comment>
<keyword evidence="1" id="KW-0813">Transport</keyword>
<evidence type="ECO:0000256" key="1">
    <source>
        <dbReference type="ARBA" id="ARBA00022448"/>
    </source>
</evidence>
<dbReference type="InterPro" id="IPR003593">
    <property type="entry name" value="AAA+_ATPase"/>
</dbReference>
<dbReference type="EC" id="7.3.2.6" evidence="6"/>
<keyword evidence="3" id="KW-0067">ATP-binding</keyword>
<dbReference type="GO" id="GO:0005524">
    <property type="term" value="F:ATP binding"/>
    <property type="evidence" value="ECO:0007669"/>
    <property type="project" value="UniProtKB-KW"/>
</dbReference>
<evidence type="ECO:0000256" key="6">
    <source>
        <dbReference type="ARBA" id="ARBA00039025"/>
    </source>
</evidence>